<proteinExistence type="predicted"/>
<name>A0ABQ1GGT2_9BACL</name>
<accession>A0ABQ1GGT2</accession>
<gene>
    <name evidence="2" type="ORF">GCM10007416_15770</name>
</gene>
<evidence type="ECO:0008006" key="4">
    <source>
        <dbReference type="Google" id="ProtNLM"/>
    </source>
</evidence>
<feature type="transmembrane region" description="Helical" evidence="1">
    <location>
        <begin position="51"/>
        <end position="70"/>
    </location>
</feature>
<keyword evidence="1" id="KW-0812">Transmembrane</keyword>
<reference evidence="3" key="1">
    <citation type="journal article" date="2019" name="Int. J. Syst. Evol. Microbiol.">
        <title>The Global Catalogue of Microorganisms (GCM) 10K type strain sequencing project: providing services to taxonomists for standard genome sequencing and annotation.</title>
        <authorList>
            <consortium name="The Broad Institute Genomics Platform"/>
            <consortium name="The Broad Institute Genome Sequencing Center for Infectious Disease"/>
            <person name="Wu L."/>
            <person name="Ma J."/>
        </authorList>
    </citation>
    <scope>NUCLEOTIDE SEQUENCE [LARGE SCALE GENOMIC DNA]</scope>
    <source>
        <strain evidence="3">CGMCC 1.12404</strain>
    </source>
</reference>
<dbReference type="Pfam" id="PF13687">
    <property type="entry name" value="DUF4153"/>
    <property type="match status" value="1"/>
</dbReference>
<comment type="caution">
    <text evidence="2">The sequence shown here is derived from an EMBL/GenBank/DDBJ whole genome shotgun (WGS) entry which is preliminary data.</text>
</comment>
<dbReference type="EMBL" id="BMEX01000004">
    <property type="protein sequence ID" value="GGA43526.1"/>
    <property type="molecule type" value="Genomic_DNA"/>
</dbReference>
<feature type="transmembrane region" description="Helical" evidence="1">
    <location>
        <begin position="20"/>
        <end position="44"/>
    </location>
</feature>
<dbReference type="Proteomes" id="UP000617979">
    <property type="component" value="Unassembled WGS sequence"/>
</dbReference>
<evidence type="ECO:0000313" key="3">
    <source>
        <dbReference type="Proteomes" id="UP000617979"/>
    </source>
</evidence>
<evidence type="ECO:0000313" key="2">
    <source>
        <dbReference type="EMBL" id="GGA43526.1"/>
    </source>
</evidence>
<organism evidence="2 3">
    <name type="scientific">Kroppenstedtia guangzhouensis</name>
    <dbReference type="NCBI Taxonomy" id="1274356"/>
    <lineage>
        <taxon>Bacteria</taxon>
        <taxon>Bacillati</taxon>
        <taxon>Bacillota</taxon>
        <taxon>Bacilli</taxon>
        <taxon>Bacillales</taxon>
        <taxon>Thermoactinomycetaceae</taxon>
        <taxon>Kroppenstedtia</taxon>
    </lineage>
</organism>
<keyword evidence="1" id="KW-0472">Membrane</keyword>
<keyword evidence="3" id="KW-1185">Reference proteome</keyword>
<dbReference type="InterPro" id="IPR025291">
    <property type="entry name" value="DUF4153"/>
</dbReference>
<evidence type="ECO:0000256" key="1">
    <source>
        <dbReference type="SAM" id="Phobius"/>
    </source>
</evidence>
<protein>
    <recommendedName>
        <fullName evidence="4">DUF4173 domain-containing protein</fullName>
    </recommendedName>
</protein>
<sequence>MLASAHLHLSLYEEIYGYTYLRVFAHAFMVLLLLLTLVTLFGIWRRRFSLWLPYLGIALTLYLALNFANIDHWFADKNIQRWKKTGKIDPHYLGELSPDAVPLLLQLVENPDLEEADRNWLLTGLDQTRKGLNSKQELRWQAWNLSNQQAREALQ</sequence>
<keyword evidence="1" id="KW-1133">Transmembrane helix</keyword>